<accession>A0A4R6WQ91</accession>
<dbReference type="PRINTS" id="PR00103">
    <property type="entry name" value="CAMPKINASE"/>
</dbReference>
<dbReference type="AlphaFoldDB" id="A0A4R6WQ91"/>
<dbReference type="PANTHER" id="PTHR45638">
    <property type="entry name" value="CYCLIC NUCLEOTIDE-GATED CATION CHANNEL SUBUNIT A"/>
    <property type="match status" value="1"/>
</dbReference>
<evidence type="ECO:0000256" key="3">
    <source>
        <dbReference type="ARBA" id="ARBA00022692"/>
    </source>
</evidence>
<protein>
    <submittedName>
        <fullName evidence="10">Cyclic nucleotide-binding domain-containing protein</fullName>
    </submittedName>
</protein>
<sequence>MSIQEDVEALKRIPLFAKVEPAKLKLMAFASERAHYQPGDILFNQGDSADAAYIMLSGAADILVETPGGPLKVATVGPGAFVGEIGILCDVPRTATIRATEATNTLKITKELFFRMVTDFPSIGIEVMRVLAQRIEHMNVQLREAVAARK</sequence>
<feature type="domain" description="Cyclic nucleotide-binding" evidence="9">
    <location>
        <begin position="15"/>
        <end position="117"/>
    </location>
</feature>
<dbReference type="Proteomes" id="UP000295783">
    <property type="component" value="Unassembled WGS sequence"/>
</dbReference>
<comment type="caution">
    <text evidence="10">The sequence shown here is derived from an EMBL/GenBank/DDBJ whole genome shotgun (WGS) entry which is preliminary data.</text>
</comment>
<proteinExistence type="predicted"/>
<dbReference type="GO" id="GO:0016020">
    <property type="term" value="C:membrane"/>
    <property type="evidence" value="ECO:0007669"/>
    <property type="project" value="UniProtKB-SubCell"/>
</dbReference>
<dbReference type="GO" id="GO:0005221">
    <property type="term" value="F:intracellularly cyclic nucleotide-activated monoatomic cation channel activity"/>
    <property type="evidence" value="ECO:0007669"/>
    <property type="project" value="InterPro"/>
</dbReference>
<dbReference type="EMBL" id="SNYW01000013">
    <property type="protein sequence ID" value="TDQ78538.1"/>
    <property type="molecule type" value="Genomic_DNA"/>
</dbReference>
<dbReference type="InterPro" id="IPR050866">
    <property type="entry name" value="CNG_cation_channel"/>
</dbReference>
<dbReference type="InterPro" id="IPR000595">
    <property type="entry name" value="cNMP-bd_dom"/>
</dbReference>
<keyword evidence="7" id="KW-1071">Ligand-gated ion channel</keyword>
<evidence type="ECO:0000256" key="8">
    <source>
        <dbReference type="ARBA" id="ARBA00023303"/>
    </source>
</evidence>
<dbReference type="SMART" id="SM00100">
    <property type="entry name" value="cNMP"/>
    <property type="match status" value="1"/>
</dbReference>
<dbReference type="RefSeq" id="WP_133615026.1">
    <property type="nucleotide sequence ID" value="NZ_SNYW01000013.1"/>
</dbReference>
<organism evidence="10 11">
    <name type="scientific">Dongia mobilis</name>
    <dbReference type="NCBI Taxonomy" id="578943"/>
    <lineage>
        <taxon>Bacteria</taxon>
        <taxon>Pseudomonadati</taxon>
        <taxon>Pseudomonadota</taxon>
        <taxon>Alphaproteobacteria</taxon>
        <taxon>Rhodospirillales</taxon>
        <taxon>Dongiaceae</taxon>
        <taxon>Dongia</taxon>
    </lineage>
</organism>
<evidence type="ECO:0000256" key="7">
    <source>
        <dbReference type="ARBA" id="ARBA00023286"/>
    </source>
</evidence>
<dbReference type="SUPFAM" id="SSF51206">
    <property type="entry name" value="cAMP-binding domain-like"/>
    <property type="match status" value="1"/>
</dbReference>
<keyword evidence="4" id="KW-1133">Transmembrane helix</keyword>
<keyword evidence="2" id="KW-0813">Transport</keyword>
<keyword evidence="6" id="KW-0472">Membrane</keyword>
<evidence type="ECO:0000256" key="1">
    <source>
        <dbReference type="ARBA" id="ARBA00004141"/>
    </source>
</evidence>
<keyword evidence="8" id="KW-0407">Ion channel</keyword>
<keyword evidence="3" id="KW-0812">Transmembrane</keyword>
<dbReference type="InterPro" id="IPR018488">
    <property type="entry name" value="cNMP-bd_CS"/>
</dbReference>
<dbReference type="Gene3D" id="2.60.120.10">
    <property type="entry name" value="Jelly Rolls"/>
    <property type="match status" value="1"/>
</dbReference>
<evidence type="ECO:0000256" key="6">
    <source>
        <dbReference type="ARBA" id="ARBA00023136"/>
    </source>
</evidence>
<dbReference type="InterPro" id="IPR018490">
    <property type="entry name" value="cNMP-bd_dom_sf"/>
</dbReference>
<evidence type="ECO:0000259" key="9">
    <source>
        <dbReference type="PROSITE" id="PS50042"/>
    </source>
</evidence>
<evidence type="ECO:0000313" key="10">
    <source>
        <dbReference type="EMBL" id="TDQ78538.1"/>
    </source>
</evidence>
<evidence type="ECO:0000313" key="11">
    <source>
        <dbReference type="Proteomes" id="UP000295783"/>
    </source>
</evidence>
<gene>
    <name evidence="10" type="ORF">A8950_3594</name>
</gene>
<dbReference type="InterPro" id="IPR014710">
    <property type="entry name" value="RmlC-like_jellyroll"/>
</dbReference>
<dbReference type="Pfam" id="PF00027">
    <property type="entry name" value="cNMP_binding"/>
    <property type="match status" value="1"/>
</dbReference>
<reference evidence="10 11" key="1">
    <citation type="submission" date="2019-03" db="EMBL/GenBank/DDBJ databases">
        <title>Genomic Encyclopedia of Type Strains, Phase III (KMG-III): the genomes of soil and plant-associated and newly described type strains.</title>
        <authorList>
            <person name="Whitman W."/>
        </authorList>
    </citation>
    <scope>NUCLEOTIDE SEQUENCE [LARGE SCALE GENOMIC DNA]</scope>
    <source>
        <strain evidence="10 11">CGMCC 1.7660</strain>
    </source>
</reference>
<comment type="subcellular location">
    <subcellularLocation>
        <location evidence="1">Membrane</location>
        <topology evidence="1">Multi-pass membrane protein</topology>
    </subcellularLocation>
</comment>
<evidence type="ECO:0000256" key="4">
    <source>
        <dbReference type="ARBA" id="ARBA00022989"/>
    </source>
</evidence>
<dbReference type="PROSITE" id="PS00889">
    <property type="entry name" value="CNMP_BINDING_2"/>
    <property type="match status" value="1"/>
</dbReference>
<dbReference type="OrthoDB" id="9809206at2"/>
<evidence type="ECO:0000256" key="5">
    <source>
        <dbReference type="ARBA" id="ARBA00023065"/>
    </source>
</evidence>
<dbReference type="GO" id="GO:0044877">
    <property type="term" value="F:protein-containing complex binding"/>
    <property type="evidence" value="ECO:0007669"/>
    <property type="project" value="TreeGrafter"/>
</dbReference>
<name>A0A4R6WQ91_9PROT</name>
<evidence type="ECO:0000256" key="2">
    <source>
        <dbReference type="ARBA" id="ARBA00022448"/>
    </source>
</evidence>
<dbReference type="CDD" id="cd00038">
    <property type="entry name" value="CAP_ED"/>
    <property type="match status" value="1"/>
</dbReference>
<dbReference type="PROSITE" id="PS50042">
    <property type="entry name" value="CNMP_BINDING_3"/>
    <property type="match status" value="1"/>
</dbReference>
<keyword evidence="5" id="KW-0406">Ion transport</keyword>
<dbReference type="PANTHER" id="PTHR45638:SF11">
    <property type="entry name" value="CYCLIC NUCLEOTIDE-GATED CATION CHANNEL SUBUNIT A"/>
    <property type="match status" value="1"/>
</dbReference>
<keyword evidence="11" id="KW-1185">Reference proteome</keyword>